<evidence type="ECO:0000313" key="2">
    <source>
        <dbReference type="EMBL" id="MFC6792903.1"/>
    </source>
</evidence>
<dbReference type="EMBL" id="JBHSWN010000001">
    <property type="protein sequence ID" value="MFC6792903.1"/>
    <property type="molecule type" value="Genomic_DNA"/>
</dbReference>
<comment type="caution">
    <text evidence="2">The sequence shown here is derived from an EMBL/GenBank/DDBJ whole genome shotgun (WGS) entry which is preliminary data.</text>
</comment>
<proteinExistence type="predicted"/>
<protein>
    <submittedName>
        <fullName evidence="2">Uncharacterized protein</fullName>
    </submittedName>
</protein>
<evidence type="ECO:0000256" key="1">
    <source>
        <dbReference type="SAM" id="MobiDB-lite"/>
    </source>
</evidence>
<feature type="compositionally biased region" description="Polar residues" evidence="1">
    <location>
        <begin position="11"/>
        <end position="21"/>
    </location>
</feature>
<evidence type="ECO:0000313" key="3">
    <source>
        <dbReference type="Proteomes" id="UP001596292"/>
    </source>
</evidence>
<name>A0ABW2BR18_9HYPH</name>
<sequence>MDAVVFAMTRESASNDSSPQQRKLADQALHLALRAERRSRDERTARLRAMLLAIGEQANTED</sequence>
<organism evidence="2 3">
    <name type="scientific">Methylobacterium komagatae</name>
    <dbReference type="NCBI Taxonomy" id="374425"/>
    <lineage>
        <taxon>Bacteria</taxon>
        <taxon>Pseudomonadati</taxon>
        <taxon>Pseudomonadota</taxon>
        <taxon>Alphaproteobacteria</taxon>
        <taxon>Hyphomicrobiales</taxon>
        <taxon>Methylobacteriaceae</taxon>
        <taxon>Methylobacterium</taxon>
    </lineage>
</organism>
<dbReference type="Proteomes" id="UP001596292">
    <property type="component" value="Unassembled WGS sequence"/>
</dbReference>
<accession>A0ABW2BR18</accession>
<dbReference type="RefSeq" id="WP_378975098.1">
    <property type="nucleotide sequence ID" value="NZ_JBHSWN010000001.1"/>
</dbReference>
<feature type="region of interest" description="Disordered" evidence="1">
    <location>
        <begin position="1"/>
        <end position="23"/>
    </location>
</feature>
<gene>
    <name evidence="2" type="ORF">ACFQE0_27105</name>
</gene>
<keyword evidence="3" id="KW-1185">Reference proteome</keyword>
<reference evidence="3" key="1">
    <citation type="journal article" date="2019" name="Int. J. Syst. Evol. Microbiol.">
        <title>The Global Catalogue of Microorganisms (GCM) 10K type strain sequencing project: providing services to taxonomists for standard genome sequencing and annotation.</title>
        <authorList>
            <consortium name="The Broad Institute Genomics Platform"/>
            <consortium name="The Broad Institute Genome Sequencing Center for Infectious Disease"/>
            <person name="Wu L."/>
            <person name="Ma J."/>
        </authorList>
    </citation>
    <scope>NUCLEOTIDE SEQUENCE [LARGE SCALE GENOMIC DNA]</scope>
    <source>
        <strain evidence="3">CCUG 48316</strain>
    </source>
</reference>